<feature type="transmembrane region" description="Helical" evidence="1">
    <location>
        <begin position="20"/>
        <end position="38"/>
    </location>
</feature>
<evidence type="ECO:0000313" key="3">
    <source>
        <dbReference type="Proteomes" id="UP001152523"/>
    </source>
</evidence>
<keyword evidence="1" id="KW-1133">Transmembrane helix</keyword>
<proteinExistence type="predicted"/>
<evidence type="ECO:0000313" key="2">
    <source>
        <dbReference type="EMBL" id="CAH9076944.1"/>
    </source>
</evidence>
<name>A0AAV0CGJ0_9ASTE</name>
<sequence>MRKSFPPMDCSSVTDYGLAPSPSIVGDFLILLFFFFLLSSSSPGALLPPHALCFLFFSSIHLLPF</sequence>
<keyword evidence="3" id="KW-1185">Reference proteome</keyword>
<reference evidence="2" key="1">
    <citation type="submission" date="2022-07" db="EMBL/GenBank/DDBJ databases">
        <authorList>
            <person name="Macas J."/>
            <person name="Novak P."/>
            <person name="Neumann P."/>
        </authorList>
    </citation>
    <scope>NUCLEOTIDE SEQUENCE</scope>
</reference>
<dbReference type="AlphaFoldDB" id="A0AAV0CGJ0"/>
<keyword evidence="1" id="KW-0812">Transmembrane</keyword>
<protein>
    <submittedName>
        <fullName evidence="2">Uncharacterized protein</fullName>
    </submittedName>
</protein>
<gene>
    <name evidence="2" type="ORF">CEPIT_LOCUS5989</name>
</gene>
<evidence type="ECO:0000256" key="1">
    <source>
        <dbReference type="SAM" id="Phobius"/>
    </source>
</evidence>
<accession>A0AAV0CGJ0</accession>
<dbReference type="Proteomes" id="UP001152523">
    <property type="component" value="Unassembled WGS sequence"/>
</dbReference>
<keyword evidence="1" id="KW-0472">Membrane</keyword>
<organism evidence="2 3">
    <name type="scientific">Cuscuta epithymum</name>
    <dbReference type="NCBI Taxonomy" id="186058"/>
    <lineage>
        <taxon>Eukaryota</taxon>
        <taxon>Viridiplantae</taxon>
        <taxon>Streptophyta</taxon>
        <taxon>Embryophyta</taxon>
        <taxon>Tracheophyta</taxon>
        <taxon>Spermatophyta</taxon>
        <taxon>Magnoliopsida</taxon>
        <taxon>eudicotyledons</taxon>
        <taxon>Gunneridae</taxon>
        <taxon>Pentapetalae</taxon>
        <taxon>asterids</taxon>
        <taxon>lamiids</taxon>
        <taxon>Solanales</taxon>
        <taxon>Convolvulaceae</taxon>
        <taxon>Cuscuteae</taxon>
        <taxon>Cuscuta</taxon>
        <taxon>Cuscuta subgen. Cuscuta</taxon>
    </lineage>
</organism>
<comment type="caution">
    <text evidence="2">The sequence shown here is derived from an EMBL/GenBank/DDBJ whole genome shotgun (WGS) entry which is preliminary data.</text>
</comment>
<dbReference type="EMBL" id="CAMAPF010000031">
    <property type="protein sequence ID" value="CAH9076944.1"/>
    <property type="molecule type" value="Genomic_DNA"/>
</dbReference>